<keyword evidence="1" id="KW-0479">Metal-binding</keyword>
<dbReference type="InterPro" id="IPR013083">
    <property type="entry name" value="Znf_RING/FYVE/PHD"/>
</dbReference>
<dbReference type="PANTHER" id="PTHR47158">
    <property type="entry name" value="OS08G0239000 PROTEIN"/>
    <property type="match status" value="1"/>
</dbReference>
<dbReference type="SUPFAM" id="SSF57850">
    <property type="entry name" value="RING/U-box"/>
    <property type="match status" value="1"/>
</dbReference>
<evidence type="ECO:0000313" key="3">
    <source>
        <dbReference type="EMBL" id="KAH0931153.1"/>
    </source>
</evidence>
<gene>
    <name evidence="3" type="ORF">HID58_008270</name>
</gene>
<dbReference type="InterPro" id="IPR001841">
    <property type="entry name" value="Znf_RING"/>
</dbReference>
<organism evidence="3 4">
    <name type="scientific">Brassica napus</name>
    <name type="common">Rape</name>
    <dbReference type="NCBI Taxonomy" id="3708"/>
    <lineage>
        <taxon>Eukaryota</taxon>
        <taxon>Viridiplantae</taxon>
        <taxon>Streptophyta</taxon>
        <taxon>Embryophyta</taxon>
        <taxon>Tracheophyta</taxon>
        <taxon>Spermatophyta</taxon>
        <taxon>Magnoliopsida</taxon>
        <taxon>eudicotyledons</taxon>
        <taxon>Gunneridae</taxon>
        <taxon>Pentapetalae</taxon>
        <taxon>rosids</taxon>
        <taxon>malvids</taxon>
        <taxon>Brassicales</taxon>
        <taxon>Brassicaceae</taxon>
        <taxon>Brassiceae</taxon>
        <taxon>Brassica</taxon>
    </lineage>
</organism>
<dbReference type="Pfam" id="PF13639">
    <property type="entry name" value="zf-RING_2"/>
    <property type="match status" value="1"/>
</dbReference>
<evidence type="ECO:0000313" key="4">
    <source>
        <dbReference type="Proteomes" id="UP000824890"/>
    </source>
</evidence>
<proteinExistence type="predicted"/>
<feature type="domain" description="RING-type" evidence="2">
    <location>
        <begin position="198"/>
        <end position="241"/>
    </location>
</feature>
<dbReference type="PROSITE" id="PS50089">
    <property type="entry name" value="ZF_RING_2"/>
    <property type="match status" value="1"/>
</dbReference>
<comment type="caution">
    <text evidence="3">The sequence shown here is derived from an EMBL/GenBank/DDBJ whole genome shotgun (WGS) entry which is preliminary data.</text>
</comment>
<name>A0ABQ8DPC9_BRANA</name>
<evidence type="ECO:0000259" key="2">
    <source>
        <dbReference type="PROSITE" id="PS50089"/>
    </source>
</evidence>
<evidence type="ECO:0000256" key="1">
    <source>
        <dbReference type="PROSITE-ProRule" id="PRU00175"/>
    </source>
</evidence>
<protein>
    <recommendedName>
        <fullName evidence="2">RING-type domain-containing protein</fullName>
    </recommendedName>
</protein>
<accession>A0ABQ8DPC9</accession>
<keyword evidence="1" id="KW-0863">Zinc-finger</keyword>
<dbReference type="SMART" id="SM00184">
    <property type="entry name" value="RING"/>
    <property type="match status" value="1"/>
</dbReference>
<keyword evidence="4" id="KW-1185">Reference proteome</keyword>
<dbReference type="Pfam" id="PF05347">
    <property type="entry name" value="Complex1_LYR"/>
    <property type="match status" value="1"/>
</dbReference>
<dbReference type="Gene3D" id="3.30.40.10">
    <property type="entry name" value="Zinc/RING finger domain, C3HC4 (zinc finger)"/>
    <property type="match status" value="1"/>
</dbReference>
<dbReference type="EMBL" id="JAGKQM010000003">
    <property type="protein sequence ID" value="KAH0931153.1"/>
    <property type="molecule type" value="Genomic_DNA"/>
</dbReference>
<dbReference type="PANTHER" id="PTHR47158:SF2">
    <property type="entry name" value="COMPLEX 1 LYR PROTEIN DOMAIN-CONTAINING PROTEIN"/>
    <property type="match status" value="1"/>
</dbReference>
<keyword evidence="1" id="KW-0862">Zinc</keyword>
<dbReference type="CDD" id="cd20264">
    <property type="entry name" value="Complex1_LYR_LYRM4"/>
    <property type="match status" value="1"/>
</dbReference>
<sequence>MVDKGPVISLCRSLLRAGHQYPDYNIREYAKRRTLEGFRMNKNLTDHSKVEEAYAEGKKQLEVVERVVKVYLAYPPRTKNIMELKLQVSDEMFSVPSPEKNDSSDRHNLILQVRNPFKTSSIRLRGDCLQHVSLVLKHVESRVLETMVFYAIQLFGESQGRTFELKANAEDVELHLMEESKGWRTCIPKSINEPVDECSICFEDLSDVDEESIELHDCSHVFHKVCLFQWIWSKSSCPLCRHPIYCGKPKS</sequence>
<dbReference type="InterPro" id="IPR008011">
    <property type="entry name" value="Complex1_LYR_dom"/>
</dbReference>
<dbReference type="InterPro" id="IPR045297">
    <property type="entry name" value="Complex1_LYR_LYRM4"/>
</dbReference>
<reference evidence="3 4" key="1">
    <citation type="submission" date="2021-05" db="EMBL/GenBank/DDBJ databases">
        <title>Genome Assembly of Synthetic Allotetraploid Brassica napus Reveals Homoeologous Exchanges between Subgenomes.</title>
        <authorList>
            <person name="Davis J.T."/>
        </authorList>
    </citation>
    <scope>NUCLEOTIDE SEQUENCE [LARGE SCALE GENOMIC DNA]</scope>
    <source>
        <strain evidence="4">cv. Da-Ae</strain>
        <tissue evidence="3">Seedling</tissue>
    </source>
</reference>
<dbReference type="Proteomes" id="UP000824890">
    <property type="component" value="Unassembled WGS sequence"/>
</dbReference>